<dbReference type="Proteomes" id="UP000593576">
    <property type="component" value="Unassembled WGS sequence"/>
</dbReference>
<dbReference type="EMBL" id="JABFAF010000003">
    <property type="protein sequence ID" value="MBA0851161.1"/>
    <property type="molecule type" value="Genomic_DNA"/>
</dbReference>
<proteinExistence type="predicted"/>
<accession>A0A7J9KXK5</accession>
<name>A0A7J9KXK5_GOSSC</name>
<reference evidence="1 2" key="1">
    <citation type="journal article" date="2019" name="Genome Biol. Evol.">
        <title>Insights into the evolution of the New World diploid cottons (Gossypium, subgenus Houzingenia) based on genome sequencing.</title>
        <authorList>
            <person name="Grover C.E."/>
            <person name="Arick M.A. 2nd"/>
            <person name="Thrash A."/>
            <person name="Conover J.L."/>
            <person name="Sanders W.S."/>
            <person name="Peterson D.G."/>
            <person name="Frelichowski J.E."/>
            <person name="Scheffler J.A."/>
            <person name="Scheffler B.E."/>
            <person name="Wendel J.F."/>
        </authorList>
    </citation>
    <scope>NUCLEOTIDE SEQUENCE [LARGE SCALE GENOMIC DNA]</scope>
    <source>
        <strain evidence="1">1</strain>
        <tissue evidence="1">Leaf</tissue>
    </source>
</reference>
<evidence type="ECO:0000313" key="1">
    <source>
        <dbReference type="EMBL" id="MBA0851161.1"/>
    </source>
</evidence>
<keyword evidence="2" id="KW-1185">Reference proteome</keyword>
<organism evidence="1 2">
    <name type="scientific">Gossypium schwendimanii</name>
    <name type="common">Cotton</name>
    <dbReference type="NCBI Taxonomy" id="34291"/>
    <lineage>
        <taxon>Eukaryota</taxon>
        <taxon>Viridiplantae</taxon>
        <taxon>Streptophyta</taxon>
        <taxon>Embryophyta</taxon>
        <taxon>Tracheophyta</taxon>
        <taxon>Spermatophyta</taxon>
        <taxon>Magnoliopsida</taxon>
        <taxon>eudicotyledons</taxon>
        <taxon>Gunneridae</taxon>
        <taxon>Pentapetalae</taxon>
        <taxon>rosids</taxon>
        <taxon>malvids</taxon>
        <taxon>Malvales</taxon>
        <taxon>Malvaceae</taxon>
        <taxon>Malvoideae</taxon>
        <taxon>Gossypium</taxon>
    </lineage>
</organism>
<sequence>MAAMTVSIIFIRDVQS</sequence>
<dbReference type="AlphaFoldDB" id="A0A7J9KXK5"/>
<comment type="caution">
    <text evidence="1">The sequence shown here is derived from an EMBL/GenBank/DDBJ whole genome shotgun (WGS) entry which is preliminary data.</text>
</comment>
<gene>
    <name evidence="1" type="ORF">Goshw_014451</name>
</gene>
<protein>
    <submittedName>
        <fullName evidence="1">Uncharacterized protein</fullName>
    </submittedName>
</protein>
<evidence type="ECO:0000313" key="2">
    <source>
        <dbReference type="Proteomes" id="UP000593576"/>
    </source>
</evidence>